<evidence type="ECO:0000313" key="3">
    <source>
        <dbReference type="Proteomes" id="UP000241203"/>
    </source>
</evidence>
<sequence length="76" mass="7557">MMRNKMTAVWGSTAVLCLAGIIAIQGAFGDAVTAADQSSGTPAIGVLLIAASLVLAALLVVSVAGFARVVTKARKA</sequence>
<feature type="transmembrane region" description="Helical" evidence="1">
    <location>
        <begin position="45"/>
        <end position="70"/>
    </location>
</feature>
<dbReference type="AlphaFoldDB" id="A0A2P8GW45"/>
<name>A0A2P8GW45_9MICO</name>
<reference evidence="2 3" key="1">
    <citation type="submission" date="2018-03" db="EMBL/GenBank/DDBJ databases">
        <title>Genomic Encyclopedia of Archaeal and Bacterial Type Strains, Phase II (KMG-II): from individual species to whole genera.</title>
        <authorList>
            <person name="Goeker M."/>
        </authorList>
    </citation>
    <scope>NUCLEOTIDE SEQUENCE [LARGE SCALE GENOMIC DNA]</scope>
    <source>
        <strain evidence="2 3">DSM 21548</strain>
    </source>
</reference>
<comment type="caution">
    <text evidence="2">The sequence shown here is derived from an EMBL/GenBank/DDBJ whole genome shotgun (WGS) entry which is preliminary data.</text>
</comment>
<evidence type="ECO:0000313" key="2">
    <source>
        <dbReference type="EMBL" id="PSL38201.1"/>
    </source>
</evidence>
<keyword evidence="1" id="KW-0812">Transmembrane</keyword>
<keyword evidence="1" id="KW-0472">Membrane</keyword>
<gene>
    <name evidence="2" type="ORF">CLV49_1816</name>
</gene>
<organism evidence="2 3">
    <name type="scientific">Labedella gwakjiensis</name>
    <dbReference type="NCBI Taxonomy" id="390269"/>
    <lineage>
        <taxon>Bacteria</taxon>
        <taxon>Bacillati</taxon>
        <taxon>Actinomycetota</taxon>
        <taxon>Actinomycetes</taxon>
        <taxon>Micrococcales</taxon>
        <taxon>Microbacteriaceae</taxon>
        <taxon>Labedella</taxon>
    </lineage>
</organism>
<accession>A0A2P8GW45</accession>
<evidence type="ECO:0000256" key="1">
    <source>
        <dbReference type="SAM" id="Phobius"/>
    </source>
</evidence>
<proteinExistence type="predicted"/>
<dbReference type="Proteomes" id="UP000241203">
    <property type="component" value="Unassembled WGS sequence"/>
</dbReference>
<keyword evidence="1" id="KW-1133">Transmembrane helix</keyword>
<protein>
    <submittedName>
        <fullName evidence="2">Uncharacterized protein</fullName>
    </submittedName>
</protein>
<dbReference type="EMBL" id="PYAU01000001">
    <property type="protein sequence ID" value="PSL38201.1"/>
    <property type="molecule type" value="Genomic_DNA"/>
</dbReference>